<feature type="transmembrane region" description="Helical" evidence="9">
    <location>
        <begin position="77"/>
        <end position="104"/>
    </location>
</feature>
<feature type="transmembrane region" description="Helical" evidence="9">
    <location>
        <begin position="192"/>
        <end position="214"/>
    </location>
</feature>
<feature type="transmembrane region" description="Helical" evidence="9">
    <location>
        <begin position="116"/>
        <end position="136"/>
    </location>
</feature>
<dbReference type="PRINTS" id="PR01806">
    <property type="entry name" value="VIRFACTRMVIN"/>
</dbReference>
<feature type="transmembrane region" description="Helical" evidence="9">
    <location>
        <begin position="226"/>
        <end position="246"/>
    </location>
</feature>
<dbReference type="Proteomes" id="UP000791080">
    <property type="component" value="Unassembled WGS sequence"/>
</dbReference>
<feature type="region of interest" description="Disordered" evidence="8">
    <location>
        <begin position="1"/>
        <end position="45"/>
    </location>
</feature>
<comment type="subcellular location">
    <subcellularLocation>
        <location evidence="1">Cell membrane</location>
        <topology evidence="1">Multi-pass membrane protein</topology>
    </subcellularLocation>
</comment>
<dbReference type="Pfam" id="PF03023">
    <property type="entry name" value="MurJ"/>
    <property type="match status" value="1"/>
</dbReference>
<organism evidence="10 11">
    <name type="scientific">Actinoalloteichus caeruleus DSM 43889</name>
    <dbReference type="NCBI Taxonomy" id="1120930"/>
    <lineage>
        <taxon>Bacteria</taxon>
        <taxon>Bacillati</taxon>
        <taxon>Actinomycetota</taxon>
        <taxon>Actinomycetes</taxon>
        <taxon>Pseudonocardiales</taxon>
        <taxon>Pseudonocardiaceae</taxon>
        <taxon>Actinoalloteichus</taxon>
        <taxon>Actinoalloteichus cyanogriseus</taxon>
    </lineage>
</organism>
<keyword evidence="3 9" id="KW-0812">Transmembrane</keyword>
<evidence type="ECO:0000313" key="11">
    <source>
        <dbReference type="Proteomes" id="UP000791080"/>
    </source>
</evidence>
<evidence type="ECO:0000313" key="10">
    <source>
        <dbReference type="EMBL" id="MCP2332989.1"/>
    </source>
</evidence>
<evidence type="ECO:0000256" key="3">
    <source>
        <dbReference type="ARBA" id="ARBA00022692"/>
    </source>
</evidence>
<feature type="transmembrane region" description="Helical" evidence="9">
    <location>
        <begin position="554"/>
        <end position="578"/>
    </location>
</feature>
<dbReference type="InterPro" id="IPR051050">
    <property type="entry name" value="Lipid_II_flippase_MurJ/MviN"/>
</dbReference>
<feature type="transmembrane region" description="Helical" evidence="9">
    <location>
        <begin position="456"/>
        <end position="478"/>
    </location>
</feature>
<dbReference type="PANTHER" id="PTHR47019">
    <property type="entry name" value="LIPID II FLIPPASE MURJ"/>
    <property type="match status" value="1"/>
</dbReference>
<evidence type="ECO:0000256" key="4">
    <source>
        <dbReference type="ARBA" id="ARBA00022960"/>
    </source>
</evidence>
<feature type="transmembrane region" description="Helical" evidence="9">
    <location>
        <begin position="484"/>
        <end position="506"/>
    </location>
</feature>
<feature type="transmembrane region" description="Helical" evidence="9">
    <location>
        <begin position="382"/>
        <end position="411"/>
    </location>
</feature>
<evidence type="ECO:0000256" key="7">
    <source>
        <dbReference type="ARBA" id="ARBA00023136"/>
    </source>
</evidence>
<evidence type="ECO:0000256" key="9">
    <source>
        <dbReference type="SAM" id="Phobius"/>
    </source>
</evidence>
<evidence type="ECO:0000256" key="5">
    <source>
        <dbReference type="ARBA" id="ARBA00022984"/>
    </source>
</evidence>
<dbReference type="PANTHER" id="PTHR47019:SF1">
    <property type="entry name" value="LIPID II FLIPPASE MURJ"/>
    <property type="match status" value="1"/>
</dbReference>
<feature type="transmembrane region" description="Helical" evidence="9">
    <location>
        <begin position="156"/>
        <end position="180"/>
    </location>
</feature>
<dbReference type="CDD" id="cd13123">
    <property type="entry name" value="MATE_MurJ_like"/>
    <property type="match status" value="1"/>
</dbReference>
<feature type="transmembrane region" description="Helical" evidence="9">
    <location>
        <begin position="304"/>
        <end position="329"/>
    </location>
</feature>
<accession>A0ABT1JL14</accession>
<keyword evidence="5" id="KW-0573">Peptidoglycan synthesis</keyword>
<keyword evidence="11" id="KW-1185">Reference proteome</keyword>
<proteinExistence type="predicted"/>
<dbReference type="RefSeq" id="WP_026417867.1">
    <property type="nucleotide sequence ID" value="NZ_AUBJ02000001.1"/>
</dbReference>
<keyword evidence="7 9" id="KW-0472">Membrane</keyword>
<protein>
    <submittedName>
        <fullName evidence="10">Peptidoglycan lipid II flippase</fullName>
    </submittedName>
</protein>
<feature type="transmembrane region" description="Helical" evidence="9">
    <location>
        <begin position="423"/>
        <end position="444"/>
    </location>
</feature>
<dbReference type="EMBL" id="AUBJ02000001">
    <property type="protein sequence ID" value="MCP2332989.1"/>
    <property type="molecule type" value="Genomic_DNA"/>
</dbReference>
<keyword evidence="4" id="KW-0133">Cell shape</keyword>
<keyword evidence="6 9" id="KW-1133">Transmembrane helix</keyword>
<feature type="transmembrane region" description="Helical" evidence="9">
    <location>
        <begin position="518"/>
        <end position="542"/>
    </location>
</feature>
<gene>
    <name evidence="10" type="ORF">G443_003259</name>
</gene>
<comment type="caution">
    <text evidence="10">The sequence shown here is derived from an EMBL/GenBank/DDBJ whole genome shotgun (WGS) entry which is preliminary data.</text>
</comment>
<dbReference type="InterPro" id="IPR004268">
    <property type="entry name" value="MurJ"/>
</dbReference>
<evidence type="ECO:0000256" key="2">
    <source>
        <dbReference type="ARBA" id="ARBA00022475"/>
    </source>
</evidence>
<feature type="transmembrane region" description="Helical" evidence="9">
    <location>
        <begin position="262"/>
        <end position="284"/>
    </location>
</feature>
<keyword evidence="2" id="KW-1003">Cell membrane</keyword>
<feature type="transmembrane region" description="Helical" evidence="9">
    <location>
        <begin position="341"/>
        <end position="361"/>
    </location>
</feature>
<dbReference type="NCBIfam" id="TIGR01695">
    <property type="entry name" value="murJ_mviN"/>
    <property type="match status" value="1"/>
</dbReference>
<evidence type="ECO:0000256" key="6">
    <source>
        <dbReference type="ARBA" id="ARBA00022989"/>
    </source>
</evidence>
<sequence>MSNPNEETIRIGRPIRAGTDPSEAETVQFATVGSSPEAESNPDAETTVMATATAAATAESGAGGGRKKSLLRAAGSMAIATLISRITGFLWKAVLVWIVGWGAINDSFTAANNLPNIITELLLGGVLASVVVPVLVRAQKEDADGGQAFTERLLTLATVILGVGMILSVVAAPLLTAMYVSDGDTEANPALATAFAYLLLPQILFYGMSALFMAILQAKQVFGPPAWAPVLNNVVILGTLGAYALLPGELTVNPVRMTDTHLLVLGLGVTAGVVVQAAVLLPALRRAKVSLRWRWGFDSRLAEFGGLAAWVLGYVAVSQVGLIALSRVATAYGGLAIYSNAWLLLQLPYGVIGFSIMTAILPRMSSAAASHDYEKLKDDLSLGSRLCTTALLPLSALMTVLGAQIGVVLFSYGASGVEGGNRLGIALAVSAFGVLPYAVTMLQLRAFYAMKDSRTPTLLMGVMTLAKVPLIYLCPLVLEPENVVFGITFVNSLTFVVGWIAGEIWLRHRIGRLGSRALAVTIGKTLVGSVAGAGAAALVVVITGSGGMTPDSAIQAWIQLIFAGIVGVIVTFGVMLLLKTRELDPVAGKLRRLVRR</sequence>
<evidence type="ECO:0000256" key="1">
    <source>
        <dbReference type="ARBA" id="ARBA00004651"/>
    </source>
</evidence>
<evidence type="ECO:0000256" key="8">
    <source>
        <dbReference type="SAM" id="MobiDB-lite"/>
    </source>
</evidence>
<reference evidence="10 11" key="1">
    <citation type="submission" date="2022-06" db="EMBL/GenBank/DDBJ databases">
        <title>Genomic Encyclopedia of Type Strains, Phase I: the one thousand microbial genomes (KMG-I) project.</title>
        <authorList>
            <person name="Kyrpides N."/>
        </authorList>
    </citation>
    <scope>NUCLEOTIDE SEQUENCE [LARGE SCALE GENOMIC DNA]</scope>
    <source>
        <strain evidence="10 11">DSM 43889</strain>
    </source>
</reference>
<name>A0ABT1JL14_ACTCY</name>
<feature type="compositionally biased region" description="Polar residues" evidence="8">
    <location>
        <begin position="28"/>
        <end position="38"/>
    </location>
</feature>